<keyword evidence="2" id="KW-1185">Reference proteome</keyword>
<evidence type="ECO:0000313" key="1">
    <source>
        <dbReference type="EMBL" id="RHZ47479.1"/>
    </source>
</evidence>
<proteinExistence type="predicted"/>
<dbReference type="AlphaFoldDB" id="A0A397GBL6"/>
<dbReference type="OrthoDB" id="2421246at2759"/>
<name>A0A397GBL6_9GLOM</name>
<comment type="caution">
    <text evidence="1">The sequence shown here is derived from an EMBL/GenBank/DDBJ whole genome shotgun (WGS) entry which is preliminary data.</text>
</comment>
<evidence type="ECO:0000313" key="2">
    <source>
        <dbReference type="Proteomes" id="UP000266861"/>
    </source>
</evidence>
<dbReference type="EMBL" id="PQFF01000488">
    <property type="protein sequence ID" value="RHZ47479.1"/>
    <property type="molecule type" value="Genomic_DNA"/>
</dbReference>
<gene>
    <name evidence="1" type="ORF">Glove_579g34</name>
</gene>
<reference evidence="1 2" key="1">
    <citation type="submission" date="2018-08" db="EMBL/GenBank/DDBJ databases">
        <title>Genome and evolution of the arbuscular mycorrhizal fungus Diversispora epigaea (formerly Glomus versiforme) and its bacterial endosymbionts.</title>
        <authorList>
            <person name="Sun X."/>
            <person name="Fei Z."/>
            <person name="Harrison M."/>
        </authorList>
    </citation>
    <scope>NUCLEOTIDE SEQUENCE [LARGE SCALE GENOMIC DNA]</scope>
    <source>
        <strain evidence="1 2">IT104</strain>
    </source>
</reference>
<sequence length="117" mass="14212">MNEGTYVNNVIVPLINTCLFNNYFEKSIFITTFERQNIAKYFRIICTKQKEKDDDIKLWHECNDRLYWTQKSHRLKKEQFGIIGIQITRCRLSLNVLIRNELEVHQYYKLHETEIPI</sequence>
<organism evidence="1 2">
    <name type="scientific">Diversispora epigaea</name>
    <dbReference type="NCBI Taxonomy" id="1348612"/>
    <lineage>
        <taxon>Eukaryota</taxon>
        <taxon>Fungi</taxon>
        <taxon>Fungi incertae sedis</taxon>
        <taxon>Mucoromycota</taxon>
        <taxon>Glomeromycotina</taxon>
        <taxon>Glomeromycetes</taxon>
        <taxon>Diversisporales</taxon>
        <taxon>Diversisporaceae</taxon>
        <taxon>Diversispora</taxon>
    </lineage>
</organism>
<accession>A0A397GBL6</accession>
<dbReference type="Proteomes" id="UP000266861">
    <property type="component" value="Unassembled WGS sequence"/>
</dbReference>
<protein>
    <submittedName>
        <fullName evidence="1">Uncharacterized protein</fullName>
    </submittedName>
</protein>